<accession>A0ABQ6N5W7</accession>
<evidence type="ECO:0000313" key="3">
    <source>
        <dbReference type="Proteomes" id="UP001165060"/>
    </source>
</evidence>
<evidence type="ECO:0000256" key="1">
    <source>
        <dbReference type="SAM" id="SignalP"/>
    </source>
</evidence>
<protein>
    <recommendedName>
        <fullName evidence="4">EGF-like domain-containing protein</fullName>
    </recommendedName>
</protein>
<proteinExistence type="predicted"/>
<organism evidence="2 3">
    <name type="scientific">Tetraparma gracilis</name>
    <dbReference type="NCBI Taxonomy" id="2962635"/>
    <lineage>
        <taxon>Eukaryota</taxon>
        <taxon>Sar</taxon>
        <taxon>Stramenopiles</taxon>
        <taxon>Ochrophyta</taxon>
        <taxon>Bolidophyceae</taxon>
        <taxon>Parmales</taxon>
        <taxon>Triparmaceae</taxon>
        <taxon>Tetraparma</taxon>
    </lineage>
</organism>
<keyword evidence="1" id="KW-0732">Signal</keyword>
<feature type="signal peptide" evidence="1">
    <location>
        <begin position="1"/>
        <end position="16"/>
    </location>
</feature>
<name>A0ABQ6N5W7_9STRA</name>
<sequence length="631" mass="64990">MALLLLLCLLTTGASAPNPFELSPPAFAPRAASGVALACSDASSAFLSARQLNPRGATCGEVGDEMGRGGGSCGEAAGRLYQGFSGREKSALLYFCQGTCGCSAAFNAPPDAAPVLPAPACADSPAWSACVPGGARRLLAPAAPEEPGGDCEDVDCGTIETWMGNPISERPSCWKADRMLQLQPGTVSSFCCDACTPPPLVPSISCTNDRGCGDCTDRTGEPSERYLCEEVQDWLAATAELDGGAFPNVASCSGFARNYDLPLQDLIAECPQSCSPACAGALPCCHPEEIPCSETHSCENRGVAVGASGFGCRCDCAGTGWGGDRCDEAKDCVQVGTPGGEWSHEIDCQNGGQATGTSGDCECDCDGTGFGGSWCEIAPQQCMLPPENTAPAGPAAPPSDLGDHVVDCLNGGRPEGRPGACYCDCDGVAFEGEFCELAAPVYCVLPPENTAPAGPAAPPSDLGDHVVDCLNGGRPEGRPGACYCDCSTAPGFIGVACEISTCRDQAGAVCEDVRAFLDINKAIPFSSTGLFQTCEDYPGGGVAEACKESCGGCGLVPNVWGLRPEQGGRGCVDSVEASWEFREELINCVDILYYVAHDPTERSCQGVEDMVGVGRGEIERSCPLSCELCVN</sequence>
<gene>
    <name evidence="2" type="ORF">TeGR_g6281</name>
</gene>
<feature type="chain" id="PRO_5045827961" description="EGF-like domain-containing protein" evidence="1">
    <location>
        <begin position="17"/>
        <end position="631"/>
    </location>
</feature>
<evidence type="ECO:0000313" key="2">
    <source>
        <dbReference type="EMBL" id="GMI41779.1"/>
    </source>
</evidence>
<keyword evidence="3" id="KW-1185">Reference proteome</keyword>
<dbReference type="EMBL" id="BRYB01001024">
    <property type="protein sequence ID" value="GMI41779.1"/>
    <property type="molecule type" value="Genomic_DNA"/>
</dbReference>
<comment type="caution">
    <text evidence="2">The sequence shown here is derived from an EMBL/GenBank/DDBJ whole genome shotgun (WGS) entry which is preliminary data.</text>
</comment>
<reference evidence="2 3" key="1">
    <citation type="journal article" date="2023" name="Commun. Biol.">
        <title>Genome analysis of Parmales, the sister group of diatoms, reveals the evolutionary specialization of diatoms from phago-mixotrophs to photoautotrophs.</title>
        <authorList>
            <person name="Ban H."/>
            <person name="Sato S."/>
            <person name="Yoshikawa S."/>
            <person name="Yamada K."/>
            <person name="Nakamura Y."/>
            <person name="Ichinomiya M."/>
            <person name="Sato N."/>
            <person name="Blanc-Mathieu R."/>
            <person name="Endo H."/>
            <person name="Kuwata A."/>
            <person name="Ogata H."/>
        </authorList>
    </citation>
    <scope>NUCLEOTIDE SEQUENCE [LARGE SCALE GENOMIC DNA]</scope>
</reference>
<evidence type="ECO:0008006" key="4">
    <source>
        <dbReference type="Google" id="ProtNLM"/>
    </source>
</evidence>
<dbReference type="Proteomes" id="UP001165060">
    <property type="component" value="Unassembled WGS sequence"/>
</dbReference>